<accession>A0AAD5T2N2</accession>
<evidence type="ECO:0000313" key="1">
    <source>
        <dbReference type="EMBL" id="KAJ3123866.1"/>
    </source>
</evidence>
<keyword evidence="2" id="KW-1185">Reference proteome</keyword>
<organism evidence="1 2">
    <name type="scientific">Physocladia obscura</name>
    <dbReference type="NCBI Taxonomy" id="109957"/>
    <lineage>
        <taxon>Eukaryota</taxon>
        <taxon>Fungi</taxon>
        <taxon>Fungi incertae sedis</taxon>
        <taxon>Chytridiomycota</taxon>
        <taxon>Chytridiomycota incertae sedis</taxon>
        <taxon>Chytridiomycetes</taxon>
        <taxon>Chytridiales</taxon>
        <taxon>Chytriomycetaceae</taxon>
        <taxon>Physocladia</taxon>
    </lineage>
</organism>
<sequence>MTIVEFDALQLAKSIAERQADHVRQCVGASGAKLRDGSAKSNKFVIPIAQKLAYAIVAYSNSIEAKAHSQLHLQQTQALARIASACASPADPASFVAPALLLIAKHILFNCVEKLKEMSNNNPTLQQQLPSPPSPSPPNSILVVGALDAVHAIMALKPPSLAVDYKLLIGSILLPDLLAFLLDSRHCQSTEYFIDLKSDIATLVSSLAKKPKNLLILKENSEQL</sequence>
<name>A0AAD5T2N2_9FUNG</name>
<proteinExistence type="predicted"/>
<dbReference type="Proteomes" id="UP001211907">
    <property type="component" value="Unassembled WGS sequence"/>
</dbReference>
<evidence type="ECO:0000313" key="2">
    <source>
        <dbReference type="Proteomes" id="UP001211907"/>
    </source>
</evidence>
<dbReference type="AlphaFoldDB" id="A0AAD5T2N2"/>
<comment type="caution">
    <text evidence="1">The sequence shown here is derived from an EMBL/GenBank/DDBJ whole genome shotgun (WGS) entry which is preliminary data.</text>
</comment>
<gene>
    <name evidence="1" type="ORF">HK100_011453</name>
</gene>
<reference evidence="1" key="1">
    <citation type="submission" date="2020-05" db="EMBL/GenBank/DDBJ databases">
        <title>Phylogenomic resolution of chytrid fungi.</title>
        <authorList>
            <person name="Stajich J.E."/>
            <person name="Amses K."/>
            <person name="Simmons R."/>
            <person name="Seto K."/>
            <person name="Myers J."/>
            <person name="Bonds A."/>
            <person name="Quandt C.A."/>
            <person name="Barry K."/>
            <person name="Liu P."/>
            <person name="Grigoriev I."/>
            <person name="Longcore J.E."/>
            <person name="James T.Y."/>
        </authorList>
    </citation>
    <scope>NUCLEOTIDE SEQUENCE</scope>
    <source>
        <strain evidence="1">JEL0513</strain>
    </source>
</reference>
<protein>
    <submittedName>
        <fullName evidence="1">Uncharacterized protein</fullName>
    </submittedName>
</protein>
<dbReference type="EMBL" id="JADGJH010000709">
    <property type="protein sequence ID" value="KAJ3123866.1"/>
    <property type="molecule type" value="Genomic_DNA"/>
</dbReference>